<evidence type="ECO:0000256" key="1">
    <source>
        <dbReference type="SAM" id="Phobius"/>
    </source>
</evidence>
<reference evidence="2 3" key="1">
    <citation type="submission" date="2019-09" db="EMBL/GenBank/DDBJ databases">
        <title>YIM 48816 draft genome.</title>
        <authorList>
            <person name="Jiang L."/>
        </authorList>
    </citation>
    <scope>NUCLEOTIDE SEQUENCE [LARGE SCALE GENOMIC DNA]</scope>
    <source>
        <strain evidence="2 3">YIM 48816</strain>
    </source>
</reference>
<keyword evidence="1" id="KW-1133">Transmembrane helix</keyword>
<dbReference type="EMBL" id="VZZK01000005">
    <property type="protein sequence ID" value="KAB1080270.1"/>
    <property type="molecule type" value="Genomic_DNA"/>
</dbReference>
<accession>A0A6L3T121</accession>
<name>A0A6L3T121_9HYPH</name>
<dbReference type="AlphaFoldDB" id="A0A6L3T121"/>
<comment type="caution">
    <text evidence="2">The sequence shown here is derived from an EMBL/GenBank/DDBJ whole genome shotgun (WGS) entry which is preliminary data.</text>
</comment>
<evidence type="ECO:0000313" key="3">
    <source>
        <dbReference type="Proteomes" id="UP000474159"/>
    </source>
</evidence>
<feature type="transmembrane region" description="Helical" evidence="1">
    <location>
        <begin position="54"/>
        <end position="75"/>
    </location>
</feature>
<dbReference type="Proteomes" id="UP000474159">
    <property type="component" value="Unassembled WGS sequence"/>
</dbReference>
<proteinExistence type="predicted"/>
<keyword evidence="3" id="KW-1185">Reference proteome</keyword>
<keyword evidence="1" id="KW-0812">Transmembrane</keyword>
<dbReference type="RefSeq" id="WP_150998282.1">
    <property type="nucleotide sequence ID" value="NZ_VZZK01000005.1"/>
</dbReference>
<sequence>MSLGVSETGLGGVQILPIGRTNALRNAFLAAAGVSAALQTGLAFALARALIGPATFLVAHVILCGALLGTAIVALQRSEDGSNFLHLALWSTIGGPYGAVIAGGLLALDWHRAHQPADFGDWLDLAAQDGRPPTRGRLCNAYLDGRLRILGASGTRPLGEILAAQGREEKFEALSIVGRRFDPSLTHVVRAALQDADPSVRVLASTVMAKLQTQFTRNLLAVEAAALRKPGEASVWLDLARAHLGYARTGLLEPSQAAAELIQAAAAGERGLRAAPHCPLAAAAHAALAGEIAQSQDEIARIQDAAGLPRRTVSP</sequence>
<feature type="transmembrane region" description="Helical" evidence="1">
    <location>
        <begin position="87"/>
        <end position="108"/>
    </location>
</feature>
<organism evidence="2 3">
    <name type="scientific">Methylobacterium soli</name>
    <dbReference type="NCBI Taxonomy" id="553447"/>
    <lineage>
        <taxon>Bacteria</taxon>
        <taxon>Pseudomonadati</taxon>
        <taxon>Pseudomonadota</taxon>
        <taxon>Alphaproteobacteria</taxon>
        <taxon>Hyphomicrobiales</taxon>
        <taxon>Methylobacteriaceae</taxon>
        <taxon>Methylobacterium</taxon>
    </lineage>
</organism>
<keyword evidence="1" id="KW-0472">Membrane</keyword>
<gene>
    <name evidence="2" type="ORF">F6X53_06090</name>
</gene>
<feature type="transmembrane region" description="Helical" evidence="1">
    <location>
        <begin position="27"/>
        <end position="47"/>
    </location>
</feature>
<dbReference type="OrthoDB" id="7996250at2"/>
<evidence type="ECO:0000313" key="2">
    <source>
        <dbReference type="EMBL" id="KAB1080270.1"/>
    </source>
</evidence>
<protein>
    <submittedName>
        <fullName evidence="2">Uncharacterized protein</fullName>
    </submittedName>
</protein>